<proteinExistence type="predicted"/>
<gene>
    <name evidence="2" type="ORF">PSTG_12070</name>
</gene>
<evidence type="ECO:0000313" key="3">
    <source>
        <dbReference type="Proteomes" id="UP000054564"/>
    </source>
</evidence>
<evidence type="ECO:0008006" key="4">
    <source>
        <dbReference type="Google" id="ProtNLM"/>
    </source>
</evidence>
<feature type="signal peptide" evidence="1">
    <location>
        <begin position="1"/>
        <end position="24"/>
    </location>
</feature>
<keyword evidence="3" id="KW-1185">Reference proteome</keyword>
<organism evidence="2 3">
    <name type="scientific">Puccinia striiformis f. sp. tritici PST-78</name>
    <dbReference type="NCBI Taxonomy" id="1165861"/>
    <lineage>
        <taxon>Eukaryota</taxon>
        <taxon>Fungi</taxon>
        <taxon>Dikarya</taxon>
        <taxon>Basidiomycota</taxon>
        <taxon>Pucciniomycotina</taxon>
        <taxon>Pucciniomycetes</taxon>
        <taxon>Pucciniales</taxon>
        <taxon>Pucciniaceae</taxon>
        <taxon>Puccinia</taxon>
    </lineage>
</organism>
<evidence type="ECO:0000313" key="2">
    <source>
        <dbReference type="EMBL" id="KNE94607.1"/>
    </source>
</evidence>
<keyword evidence="1" id="KW-0732">Signal</keyword>
<sequence length="116" mass="13014">MQVSNFSKILFVVINCLIAPCVAGDTGLFKCKKWPYCAYKDLITTPLNYNFGWATLSPNSDSWTCKDTPLRFGVNVNACCENFVGMDNNQIFLDPVIVWENDFVNTLKCTEVPNTG</sequence>
<comment type="caution">
    <text evidence="2">The sequence shown here is derived from an EMBL/GenBank/DDBJ whole genome shotgun (WGS) entry which is preliminary data.</text>
</comment>
<protein>
    <recommendedName>
        <fullName evidence="4">Secreted protein</fullName>
    </recommendedName>
</protein>
<feature type="chain" id="PRO_5005548845" description="Secreted protein" evidence="1">
    <location>
        <begin position="25"/>
        <end position="116"/>
    </location>
</feature>
<dbReference type="EMBL" id="AJIL01000113">
    <property type="protein sequence ID" value="KNE94607.1"/>
    <property type="molecule type" value="Genomic_DNA"/>
</dbReference>
<evidence type="ECO:0000256" key="1">
    <source>
        <dbReference type="SAM" id="SignalP"/>
    </source>
</evidence>
<accession>A0A0L0V5Q5</accession>
<name>A0A0L0V5Q5_9BASI</name>
<dbReference type="AlphaFoldDB" id="A0A0L0V5Q5"/>
<dbReference type="Proteomes" id="UP000054564">
    <property type="component" value="Unassembled WGS sequence"/>
</dbReference>
<reference evidence="3" key="1">
    <citation type="submission" date="2014-03" db="EMBL/GenBank/DDBJ databases">
        <title>The Genome Sequence of Puccinia striiformis f. sp. tritici PST-78.</title>
        <authorList>
            <consortium name="The Broad Institute Genome Sequencing Platform"/>
            <person name="Cuomo C."/>
            <person name="Hulbert S."/>
            <person name="Chen X."/>
            <person name="Walker B."/>
            <person name="Young S.K."/>
            <person name="Zeng Q."/>
            <person name="Gargeya S."/>
            <person name="Fitzgerald M."/>
            <person name="Haas B."/>
            <person name="Abouelleil A."/>
            <person name="Alvarado L."/>
            <person name="Arachchi H.M."/>
            <person name="Berlin A.M."/>
            <person name="Chapman S.B."/>
            <person name="Goldberg J."/>
            <person name="Griggs A."/>
            <person name="Gujja S."/>
            <person name="Hansen M."/>
            <person name="Howarth C."/>
            <person name="Imamovic A."/>
            <person name="Larimer J."/>
            <person name="McCowan C."/>
            <person name="Montmayeur A."/>
            <person name="Murphy C."/>
            <person name="Neiman D."/>
            <person name="Pearson M."/>
            <person name="Priest M."/>
            <person name="Roberts A."/>
            <person name="Saif S."/>
            <person name="Shea T."/>
            <person name="Sisk P."/>
            <person name="Sykes S."/>
            <person name="Wortman J."/>
            <person name="Nusbaum C."/>
            <person name="Birren B."/>
        </authorList>
    </citation>
    <scope>NUCLEOTIDE SEQUENCE [LARGE SCALE GENOMIC DNA]</scope>
    <source>
        <strain evidence="3">race PST-78</strain>
    </source>
</reference>